<dbReference type="Gene3D" id="3.90.660.10">
    <property type="match status" value="1"/>
</dbReference>
<dbReference type="AlphaFoldDB" id="A0A3R9N6L8"/>
<dbReference type="OrthoDB" id="9767561at2"/>
<evidence type="ECO:0000256" key="4">
    <source>
        <dbReference type="PIRSR" id="PIRSR601613-1"/>
    </source>
</evidence>
<keyword evidence="3" id="KW-0560">Oxidoreductase</keyword>
<organism evidence="6 7">
    <name type="scientific">Hymenobacter metallilatus</name>
    <dbReference type="NCBI Taxonomy" id="2493666"/>
    <lineage>
        <taxon>Bacteria</taxon>
        <taxon>Pseudomonadati</taxon>
        <taxon>Bacteroidota</taxon>
        <taxon>Cytophagia</taxon>
        <taxon>Cytophagales</taxon>
        <taxon>Hymenobacteraceae</taxon>
        <taxon>Hymenobacter</taxon>
    </lineage>
</organism>
<dbReference type="Pfam" id="PF01593">
    <property type="entry name" value="Amino_oxidase"/>
    <property type="match status" value="1"/>
</dbReference>
<sequence>MTKPFTPSAARTPLLRMLQQVFRAVSIATEPGAPSADELAEQLVTQSRRRFLARSAQAGVVLGAGSLLSACAELAEPVAPRGSISAAQAAKSGQPRIVVVGGGMAGLNCAYQLQKAGLVAQVYEGSNRLGGRIYTARNLMGQGLTTELGGEFIDSGHRDMLTLASEFGLPLYDVESASETALIKDAYFFNGRHYSLSEIISAFQPYAQQIGADCRSLPNVITYDNLTPAAARFDAMSIAGYFDSVGLTGVIRELLDVAYETEYGQPIGQQTAINFLWLFSADTHKGSFDIFGSSDERYKVQGGNSRLIEELAQRLSGHYTLSHRLVAARKTAAGPYVLTFEQPSGTRVEVTADYAVLTLPFTLLRTLDLTGLSLPAWKAQAIQQLGYGNNAKLMLGFNGRPWRERGYTGYFFSDTATQGGWDSSQLQPTTQGTFTVYLGGQAAVNLGSGSPQSHVSTHLAVLEAAWPGTQGRYNGRVERFHWPTHPFTRASYACYRVGQYSTIAGAEGRPVGRLYFAGEHCSAWYQGFMNGAAETGREAAEGIVAAIRTGNTAAVLRQRLRHRAQHLA</sequence>
<dbReference type="Gene3D" id="1.10.405.10">
    <property type="entry name" value="Guanine Nucleotide Dissociation Inhibitor, domain 1"/>
    <property type="match status" value="1"/>
</dbReference>
<dbReference type="PANTHER" id="PTHR43563">
    <property type="entry name" value="AMINE OXIDASE"/>
    <property type="match status" value="1"/>
</dbReference>
<keyword evidence="7" id="KW-1185">Reference proteome</keyword>
<reference evidence="6 7" key="1">
    <citation type="submission" date="2018-12" db="EMBL/GenBank/DDBJ databases">
        <authorList>
            <person name="Feng G."/>
            <person name="Zhu H."/>
        </authorList>
    </citation>
    <scope>NUCLEOTIDE SEQUENCE [LARGE SCALE GENOMIC DNA]</scope>
    <source>
        <strain evidence="6 7">9PBR-2</strain>
    </source>
</reference>
<feature type="binding site" evidence="4">
    <location>
        <position position="437"/>
    </location>
    <ligand>
        <name>substrate</name>
    </ligand>
</feature>
<protein>
    <submittedName>
        <fullName evidence="6">NAD(P)/FAD-dependent oxidoreductase</fullName>
    </submittedName>
</protein>
<evidence type="ECO:0000259" key="5">
    <source>
        <dbReference type="Pfam" id="PF01593"/>
    </source>
</evidence>
<comment type="caution">
    <text evidence="6">The sequence shown here is derived from an EMBL/GenBank/DDBJ whole genome shotgun (WGS) entry which is preliminary data.</text>
</comment>
<comment type="cofactor">
    <cofactor evidence="1">
        <name>FAD</name>
        <dbReference type="ChEBI" id="CHEBI:57692"/>
    </cofactor>
</comment>
<dbReference type="SUPFAM" id="SSF51905">
    <property type="entry name" value="FAD/NAD(P)-binding domain"/>
    <property type="match status" value="1"/>
</dbReference>
<feature type="domain" description="Amine oxidase" evidence="5">
    <location>
        <begin position="104"/>
        <end position="543"/>
    </location>
</feature>
<evidence type="ECO:0000256" key="3">
    <source>
        <dbReference type="ARBA" id="ARBA00023002"/>
    </source>
</evidence>
<dbReference type="InterPro" id="IPR002937">
    <property type="entry name" value="Amino_oxidase"/>
</dbReference>
<dbReference type="PRINTS" id="PR00757">
    <property type="entry name" value="AMINEOXDASEF"/>
</dbReference>
<dbReference type="Proteomes" id="UP000280066">
    <property type="component" value="Unassembled WGS sequence"/>
</dbReference>
<dbReference type="PROSITE" id="PS51318">
    <property type="entry name" value="TAT"/>
    <property type="match status" value="1"/>
</dbReference>
<dbReference type="GO" id="GO:0016491">
    <property type="term" value="F:oxidoreductase activity"/>
    <property type="evidence" value="ECO:0007669"/>
    <property type="project" value="UniProtKB-KW"/>
</dbReference>
<dbReference type="EMBL" id="RWIS01000015">
    <property type="protein sequence ID" value="RSK24763.1"/>
    <property type="molecule type" value="Genomic_DNA"/>
</dbReference>
<dbReference type="InterPro" id="IPR036188">
    <property type="entry name" value="FAD/NAD-bd_sf"/>
</dbReference>
<dbReference type="Gene3D" id="3.50.50.60">
    <property type="entry name" value="FAD/NAD(P)-binding domain"/>
    <property type="match status" value="1"/>
</dbReference>
<evidence type="ECO:0000313" key="6">
    <source>
        <dbReference type="EMBL" id="RSK24763.1"/>
    </source>
</evidence>
<dbReference type="PANTHER" id="PTHR43563:SF1">
    <property type="entry name" value="AMINE OXIDASE [FLAVIN-CONTAINING] B"/>
    <property type="match status" value="1"/>
</dbReference>
<dbReference type="InterPro" id="IPR001613">
    <property type="entry name" value="Flavin_amine_oxidase"/>
</dbReference>
<evidence type="ECO:0000313" key="7">
    <source>
        <dbReference type="Proteomes" id="UP000280066"/>
    </source>
</evidence>
<name>A0A3R9N6L8_9BACT</name>
<accession>A0A3R9N6L8</accession>
<evidence type="ECO:0000256" key="2">
    <source>
        <dbReference type="ARBA" id="ARBA00005995"/>
    </source>
</evidence>
<dbReference type="InterPro" id="IPR006311">
    <property type="entry name" value="TAT_signal"/>
</dbReference>
<gene>
    <name evidence="6" type="ORF">EI290_19100</name>
</gene>
<dbReference type="InterPro" id="IPR050703">
    <property type="entry name" value="Flavin_MAO"/>
</dbReference>
<proteinExistence type="inferred from homology"/>
<dbReference type="RefSeq" id="WP_125433269.1">
    <property type="nucleotide sequence ID" value="NZ_RWIS01000015.1"/>
</dbReference>
<evidence type="ECO:0000256" key="1">
    <source>
        <dbReference type="ARBA" id="ARBA00001974"/>
    </source>
</evidence>
<comment type="similarity">
    <text evidence="2">Belongs to the flavin monoamine oxidase family.</text>
</comment>
<dbReference type="SUPFAM" id="SSF54373">
    <property type="entry name" value="FAD-linked reductases, C-terminal domain"/>
    <property type="match status" value="1"/>
</dbReference>